<dbReference type="AlphaFoldDB" id="A0A0R2M3W5"/>
<reference evidence="2 3" key="1">
    <citation type="journal article" date="2015" name="Genome Announc.">
        <title>Expanding the biotechnology potential of lactobacilli through comparative genomics of 213 strains and associated genera.</title>
        <authorList>
            <person name="Sun Z."/>
            <person name="Harris H.M."/>
            <person name="McCann A."/>
            <person name="Guo C."/>
            <person name="Argimon S."/>
            <person name="Zhang W."/>
            <person name="Yang X."/>
            <person name="Jeffery I.B."/>
            <person name="Cooney J.C."/>
            <person name="Kagawa T.F."/>
            <person name="Liu W."/>
            <person name="Song Y."/>
            <person name="Salvetti E."/>
            <person name="Wrobel A."/>
            <person name="Rasinkangas P."/>
            <person name="Parkhill J."/>
            <person name="Rea M.C."/>
            <person name="O'Sullivan O."/>
            <person name="Ritari J."/>
            <person name="Douillard F.P."/>
            <person name="Paul Ross R."/>
            <person name="Yang R."/>
            <person name="Briner A.E."/>
            <person name="Felis G.E."/>
            <person name="de Vos W.M."/>
            <person name="Barrangou R."/>
            <person name="Klaenhammer T.R."/>
            <person name="Caufield P.W."/>
            <person name="Cui Y."/>
            <person name="Zhang H."/>
            <person name="O'Toole P.W."/>
        </authorList>
    </citation>
    <scope>NUCLEOTIDE SEQUENCE [LARGE SCALE GENOMIC DNA]</scope>
    <source>
        <strain evidence="2 3">LMG 26013</strain>
    </source>
</reference>
<dbReference type="SUPFAM" id="SSF53254">
    <property type="entry name" value="Phosphoglycerate mutase-like"/>
    <property type="match status" value="1"/>
</dbReference>
<dbReference type="InterPro" id="IPR001345">
    <property type="entry name" value="PG/BPGM_mutase_AS"/>
</dbReference>
<evidence type="ECO:0000313" key="3">
    <source>
        <dbReference type="Proteomes" id="UP000051783"/>
    </source>
</evidence>
<dbReference type="PANTHER" id="PTHR48100">
    <property type="entry name" value="BROAD-SPECIFICITY PHOSPHATASE YOR283W-RELATED"/>
    <property type="match status" value="1"/>
</dbReference>
<organism evidence="2 3">
    <name type="scientific">Lactiplantibacillus xiangfangensis</name>
    <dbReference type="NCBI Taxonomy" id="942150"/>
    <lineage>
        <taxon>Bacteria</taxon>
        <taxon>Bacillati</taxon>
        <taxon>Bacillota</taxon>
        <taxon>Bacilli</taxon>
        <taxon>Lactobacillales</taxon>
        <taxon>Lactobacillaceae</taxon>
        <taxon>Lactiplantibacillus</taxon>
    </lineage>
</organism>
<comment type="caution">
    <text evidence="2">The sequence shown here is derived from an EMBL/GenBank/DDBJ whole genome shotgun (WGS) entry which is preliminary data.</text>
</comment>
<protein>
    <submittedName>
        <fullName evidence="2">Phosphoglycerate mutase</fullName>
    </submittedName>
</protein>
<gene>
    <name evidence="2" type="ORF">IV64_GL000619</name>
</gene>
<dbReference type="EMBL" id="JQCL01000080">
    <property type="protein sequence ID" value="KRO08529.1"/>
    <property type="molecule type" value="Genomic_DNA"/>
</dbReference>
<feature type="binding site" evidence="1">
    <location>
        <begin position="19"/>
        <end position="26"/>
    </location>
    <ligand>
        <name>substrate</name>
    </ligand>
</feature>
<dbReference type="InterPro" id="IPR013078">
    <property type="entry name" value="His_Pase_superF_clade-1"/>
</dbReference>
<sequence length="207" mass="24119">MKFNIKVGILLTKTLYLMRHGQTLFNRLHRIQGASDSPLTEQGIADAKRVGDYFKRHAIKFDHAYCSTQERASDTLELVTDQPYERLKGIKEWEFGVFEGESEVLNPKPDPERQSHGDFFLQYGGENDFQVQDRVVKTLTAIMERPDNQQVLAVSHGGASFMFLRRWLSMDEIKRRQIRFENCAVFKFSYDDGKFMFESVHNLDDPE</sequence>
<dbReference type="STRING" id="942150.IV64_GL000619"/>
<dbReference type="GO" id="GO:0016791">
    <property type="term" value="F:phosphatase activity"/>
    <property type="evidence" value="ECO:0007669"/>
    <property type="project" value="TreeGrafter"/>
</dbReference>
<dbReference type="PANTHER" id="PTHR48100:SF5">
    <property type="entry name" value="HISTIDINE PHOSPHATASE FAMILY PROTEIN"/>
    <property type="match status" value="1"/>
</dbReference>
<dbReference type="PATRIC" id="fig|942150.3.peg.633"/>
<dbReference type="InterPro" id="IPR029033">
    <property type="entry name" value="His_PPase_superfam"/>
</dbReference>
<dbReference type="GO" id="GO:0005737">
    <property type="term" value="C:cytoplasm"/>
    <property type="evidence" value="ECO:0007669"/>
    <property type="project" value="TreeGrafter"/>
</dbReference>
<dbReference type="Proteomes" id="UP000051783">
    <property type="component" value="Unassembled WGS sequence"/>
</dbReference>
<dbReference type="InterPro" id="IPR050275">
    <property type="entry name" value="PGM_Phosphatase"/>
</dbReference>
<accession>A0A0R2M3W5</accession>
<dbReference type="Gene3D" id="3.40.50.1240">
    <property type="entry name" value="Phosphoglycerate mutase-like"/>
    <property type="match status" value="1"/>
</dbReference>
<evidence type="ECO:0000256" key="1">
    <source>
        <dbReference type="PIRSR" id="PIRSR613078-2"/>
    </source>
</evidence>
<keyword evidence="3" id="KW-1185">Reference proteome</keyword>
<dbReference type="PROSITE" id="PS00175">
    <property type="entry name" value="PG_MUTASE"/>
    <property type="match status" value="1"/>
</dbReference>
<name>A0A0R2M3W5_9LACO</name>
<dbReference type="CDD" id="cd07067">
    <property type="entry name" value="HP_PGM_like"/>
    <property type="match status" value="1"/>
</dbReference>
<dbReference type="SMART" id="SM00855">
    <property type="entry name" value="PGAM"/>
    <property type="match status" value="1"/>
</dbReference>
<feature type="binding site" evidence="1">
    <location>
        <position position="71"/>
    </location>
    <ligand>
        <name>substrate</name>
    </ligand>
</feature>
<evidence type="ECO:0000313" key="2">
    <source>
        <dbReference type="EMBL" id="KRO08529.1"/>
    </source>
</evidence>
<proteinExistence type="predicted"/>
<dbReference type="Pfam" id="PF00300">
    <property type="entry name" value="His_Phos_1"/>
    <property type="match status" value="1"/>
</dbReference>